<sequence length="104" mass="11079">MLDSVASTSSKFASRFKRDRGPPPVPEKDVYLPKPSSTTPYASSSFSSSSVSFSTSFIQATTSESAASSHAPSLPHHPLVSSRSMKSLRRAIAKDSKCQDPCSP</sequence>
<evidence type="ECO:0000313" key="2">
    <source>
        <dbReference type="EMBL" id="KAF9517418.1"/>
    </source>
</evidence>
<evidence type="ECO:0000256" key="1">
    <source>
        <dbReference type="SAM" id="MobiDB-lite"/>
    </source>
</evidence>
<feature type="region of interest" description="Disordered" evidence="1">
    <location>
        <begin position="64"/>
        <end position="104"/>
    </location>
</feature>
<gene>
    <name evidence="2" type="ORF">BS47DRAFT_532195</name>
</gene>
<feature type="compositionally biased region" description="Low complexity" evidence="1">
    <location>
        <begin position="36"/>
        <end position="49"/>
    </location>
</feature>
<accession>A0A9P6E049</accession>
<reference evidence="2" key="1">
    <citation type="journal article" date="2020" name="Nat. Commun.">
        <title>Large-scale genome sequencing of mycorrhizal fungi provides insights into the early evolution of symbiotic traits.</title>
        <authorList>
            <person name="Miyauchi S."/>
            <person name="Kiss E."/>
            <person name="Kuo A."/>
            <person name="Drula E."/>
            <person name="Kohler A."/>
            <person name="Sanchez-Garcia M."/>
            <person name="Morin E."/>
            <person name="Andreopoulos B."/>
            <person name="Barry K.W."/>
            <person name="Bonito G."/>
            <person name="Buee M."/>
            <person name="Carver A."/>
            <person name="Chen C."/>
            <person name="Cichocki N."/>
            <person name="Clum A."/>
            <person name="Culley D."/>
            <person name="Crous P.W."/>
            <person name="Fauchery L."/>
            <person name="Girlanda M."/>
            <person name="Hayes R.D."/>
            <person name="Keri Z."/>
            <person name="LaButti K."/>
            <person name="Lipzen A."/>
            <person name="Lombard V."/>
            <person name="Magnuson J."/>
            <person name="Maillard F."/>
            <person name="Murat C."/>
            <person name="Nolan M."/>
            <person name="Ohm R.A."/>
            <person name="Pangilinan J."/>
            <person name="Pereira M.F."/>
            <person name="Perotto S."/>
            <person name="Peter M."/>
            <person name="Pfister S."/>
            <person name="Riley R."/>
            <person name="Sitrit Y."/>
            <person name="Stielow J.B."/>
            <person name="Szollosi G."/>
            <person name="Zifcakova L."/>
            <person name="Stursova M."/>
            <person name="Spatafora J.W."/>
            <person name="Tedersoo L."/>
            <person name="Vaario L.M."/>
            <person name="Yamada A."/>
            <person name="Yan M."/>
            <person name="Wang P."/>
            <person name="Xu J."/>
            <person name="Bruns T."/>
            <person name="Baldrian P."/>
            <person name="Vilgalys R."/>
            <person name="Dunand C."/>
            <person name="Henrissat B."/>
            <person name="Grigoriev I.V."/>
            <person name="Hibbett D."/>
            <person name="Nagy L.G."/>
            <person name="Martin F.M."/>
        </authorList>
    </citation>
    <scope>NUCLEOTIDE SEQUENCE</scope>
    <source>
        <strain evidence="2">UP504</strain>
    </source>
</reference>
<protein>
    <submittedName>
        <fullName evidence="2">Uncharacterized protein</fullName>
    </submittedName>
</protein>
<evidence type="ECO:0000313" key="3">
    <source>
        <dbReference type="Proteomes" id="UP000886523"/>
    </source>
</evidence>
<proteinExistence type="predicted"/>
<dbReference type="AlphaFoldDB" id="A0A9P6E049"/>
<feature type="compositionally biased region" description="Low complexity" evidence="1">
    <location>
        <begin position="64"/>
        <end position="84"/>
    </location>
</feature>
<feature type="region of interest" description="Disordered" evidence="1">
    <location>
        <begin position="1"/>
        <end position="49"/>
    </location>
</feature>
<name>A0A9P6E049_9AGAM</name>
<feature type="compositionally biased region" description="Polar residues" evidence="1">
    <location>
        <begin position="1"/>
        <end position="12"/>
    </location>
</feature>
<keyword evidence="3" id="KW-1185">Reference proteome</keyword>
<comment type="caution">
    <text evidence="2">The sequence shown here is derived from an EMBL/GenBank/DDBJ whole genome shotgun (WGS) entry which is preliminary data.</text>
</comment>
<dbReference type="EMBL" id="MU128932">
    <property type="protein sequence ID" value="KAF9517418.1"/>
    <property type="molecule type" value="Genomic_DNA"/>
</dbReference>
<organism evidence="2 3">
    <name type="scientific">Hydnum rufescens UP504</name>
    <dbReference type="NCBI Taxonomy" id="1448309"/>
    <lineage>
        <taxon>Eukaryota</taxon>
        <taxon>Fungi</taxon>
        <taxon>Dikarya</taxon>
        <taxon>Basidiomycota</taxon>
        <taxon>Agaricomycotina</taxon>
        <taxon>Agaricomycetes</taxon>
        <taxon>Cantharellales</taxon>
        <taxon>Hydnaceae</taxon>
        <taxon>Hydnum</taxon>
    </lineage>
</organism>
<dbReference type="Proteomes" id="UP000886523">
    <property type="component" value="Unassembled WGS sequence"/>
</dbReference>